<keyword evidence="8" id="KW-1185">Reference proteome</keyword>
<protein>
    <submittedName>
        <fullName evidence="7">Putative ankyrin repeat domain-containing protein SOWAHB</fullName>
    </submittedName>
</protein>
<gene>
    <name evidence="7" type="ORF">BSL78_04353</name>
</gene>
<evidence type="ECO:0000256" key="4">
    <source>
        <dbReference type="PROSITE-ProRule" id="PRU00023"/>
    </source>
</evidence>
<evidence type="ECO:0000256" key="2">
    <source>
        <dbReference type="ARBA" id="ARBA00023043"/>
    </source>
</evidence>
<dbReference type="Proteomes" id="UP000230750">
    <property type="component" value="Unassembled WGS sequence"/>
</dbReference>
<accession>A0A2G8LER3</accession>
<dbReference type="SUPFAM" id="SSF48403">
    <property type="entry name" value="Ankyrin repeat"/>
    <property type="match status" value="1"/>
</dbReference>
<evidence type="ECO:0000256" key="3">
    <source>
        <dbReference type="ARBA" id="ARBA00038122"/>
    </source>
</evidence>
<evidence type="ECO:0000256" key="6">
    <source>
        <dbReference type="SAM" id="Phobius"/>
    </source>
</evidence>
<keyword evidence="2 4" id="KW-0040">ANK repeat</keyword>
<dbReference type="Gene3D" id="1.25.40.20">
    <property type="entry name" value="Ankyrin repeat-containing domain"/>
    <property type="match status" value="1"/>
</dbReference>
<dbReference type="SMART" id="SM00248">
    <property type="entry name" value="ANK"/>
    <property type="match status" value="1"/>
</dbReference>
<reference evidence="7 8" key="1">
    <citation type="journal article" date="2017" name="PLoS Biol.">
        <title>The sea cucumber genome provides insights into morphological evolution and visceral regeneration.</title>
        <authorList>
            <person name="Zhang X."/>
            <person name="Sun L."/>
            <person name="Yuan J."/>
            <person name="Sun Y."/>
            <person name="Gao Y."/>
            <person name="Zhang L."/>
            <person name="Li S."/>
            <person name="Dai H."/>
            <person name="Hamel J.F."/>
            <person name="Liu C."/>
            <person name="Yu Y."/>
            <person name="Liu S."/>
            <person name="Lin W."/>
            <person name="Guo K."/>
            <person name="Jin S."/>
            <person name="Xu P."/>
            <person name="Storey K.B."/>
            <person name="Huan P."/>
            <person name="Zhang T."/>
            <person name="Zhou Y."/>
            <person name="Zhang J."/>
            <person name="Lin C."/>
            <person name="Li X."/>
            <person name="Xing L."/>
            <person name="Huo D."/>
            <person name="Sun M."/>
            <person name="Wang L."/>
            <person name="Mercier A."/>
            <person name="Li F."/>
            <person name="Yang H."/>
            <person name="Xiang J."/>
        </authorList>
    </citation>
    <scope>NUCLEOTIDE SEQUENCE [LARGE SCALE GENOMIC DNA]</scope>
    <source>
        <strain evidence="7">Shaxun</strain>
        <tissue evidence="7">Muscle</tissue>
    </source>
</reference>
<feature type="compositionally biased region" description="Basic and acidic residues" evidence="5">
    <location>
        <begin position="82"/>
        <end position="96"/>
    </location>
</feature>
<dbReference type="OrthoDB" id="60433at2759"/>
<proteinExistence type="inferred from homology"/>
<keyword evidence="6" id="KW-0812">Transmembrane</keyword>
<feature type="region of interest" description="Disordered" evidence="5">
    <location>
        <begin position="129"/>
        <end position="192"/>
    </location>
</feature>
<comment type="similarity">
    <text evidence="3">Belongs to the SOWAH family.</text>
</comment>
<sequence>MVFTSGLGVILLIVVATGCMQGYTALHIAAMHNKEAIMQLLISECEANIEIRDYSGRKPHHHLKSTASSFIKKLIKGGTPDPDERHPAKSLAEQRNKRQSKIGTFFKSQLRSSFRSVRIWGSADDLDSDRLKTRSLTPPKTPPTSPRMRSKSAQLEGFSKDNHLMPPPHPFQNRKSKKKAGRRSRSSPGRNVIIKDVTRKTFYRGIPLFGHCLI</sequence>
<dbReference type="PANTHER" id="PTHR14491:SF7">
    <property type="entry name" value="SOSONDOWAH, ISOFORM G"/>
    <property type="match status" value="1"/>
</dbReference>
<dbReference type="PANTHER" id="PTHR14491">
    <property type="entry name" value="SOSONDOWAH, ISOFORM G"/>
    <property type="match status" value="1"/>
</dbReference>
<evidence type="ECO:0000256" key="5">
    <source>
        <dbReference type="SAM" id="MobiDB-lite"/>
    </source>
</evidence>
<feature type="compositionally biased region" description="Basic residues" evidence="5">
    <location>
        <begin position="172"/>
        <end position="185"/>
    </location>
</feature>
<dbReference type="AlphaFoldDB" id="A0A2G8LER3"/>
<organism evidence="7 8">
    <name type="scientific">Stichopus japonicus</name>
    <name type="common">Sea cucumber</name>
    <dbReference type="NCBI Taxonomy" id="307972"/>
    <lineage>
        <taxon>Eukaryota</taxon>
        <taxon>Metazoa</taxon>
        <taxon>Echinodermata</taxon>
        <taxon>Eleutherozoa</taxon>
        <taxon>Echinozoa</taxon>
        <taxon>Holothuroidea</taxon>
        <taxon>Aspidochirotacea</taxon>
        <taxon>Aspidochirotida</taxon>
        <taxon>Stichopodidae</taxon>
        <taxon>Apostichopus</taxon>
    </lineage>
</organism>
<dbReference type="Pfam" id="PF00023">
    <property type="entry name" value="Ank"/>
    <property type="match status" value="1"/>
</dbReference>
<feature type="region of interest" description="Disordered" evidence="5">
    <location>
        <begin position="74"/>
        <end position="104"/>
    </location>
</feature>
<feature type="transmembrane region" description="Helical" evidence="6">
    <location>
        <begin position="6"/>
        <end position="30"/>
    </location>
</feature>
<name>A0A2G8LER3_STIJA</name>
<dbReference type="InterPro" id="IPR036770">
    <property type="entry name" value="Ankyrin_rpt-contain_sf"/>
</dbReference>
<dbReference type="EMBL" id="MRZV01000104">
    <property type="protein sequence ID" value="PIK58733.1"/>
    <property type="molecule type" value="Genomic_DNA"/>
</dbReference>
<dbReference type="InterPro" id="IPR002110">
    <property type="entry name" value="Ankyrin_rpt"/>
</dbReference>
<keyword evidence="6" id="KW-0472">Membrane</keyword>
<evidence type="ECO:0000313" key="8">
    <source>
        <dbReference type="Proteomes" id="UP000230750"/>
    </source>
</evidence>
<dbReference type="PROSITE" id="PS50297">
    <property type="entry name" value="ANK_REP_REGION"/>
    <property type="match status" value="1"/>
</dbReference>
<dbReference type="PROSITE" id="PS50088">
    <property type="entry name" value="ANK_REPEAT"/>
    <property type="match status" value="1"/>
</dbReference>
<keyword evidence="6" id="KW-1133">Transmembrane helix</keyword>
<evidence type="ECO:0000256" key="1">
    <source>
        <dbReference type="ARBA" id="ARBA00022737"/>
    </source>
</evidence>
<dbReference type="STRING" id="307972.A0A2G8LER3"/>
<evidence type="ECO:0000313" key="7">
    <source>
        <dbReference type="EMBL" id="PIK58733.1"/>
    </source>
</evidence>
<comment type="caution">
    <text evidence="7">The sequence shown here is derived from an EMBL/GenBank/DDBJ whole genome shotgun (WGS) entry which is preliminary data.</text>
</comment>
<feature type="repeat" description="ANK" evidence="4">
    <location>
        <begin position="21"/>
        <end position="43"/>
    </location>
</feature>
<keyword evidence="1" id="KW-0677">Repeat</keyword>